<organism evidence="2 3">
    <name type="scientific">Magnusiomyces paraingens</name>
    <dbReference type="NCBI Taxonomy" id="2606893"/>
    <lineage>
        <taxon>Eukaryota</taxon>
        <taxon>Fungi</taxon>
        <taxon>Dikarya</taxon>
        <taxon>Ascomycota</taxon>
        <taxon>Saccharomycotina</taxon>
        <taxon>Dipodascomycetes</taxon>
        <taxon>Dipodascales</taxon>
        <taxon>Dipodascaceae</taxon>
        <taxon>Magnusiomyces</taxon>
    </lineage>
</organism>
<feature type="region of interest" description="Disordered" evidence="1">
    <location>
        <begin position="1182"/>
        <end position="1202"/>
    </location>
</feature>
<feature type="compositionally biased region" description="Basic and acidic residues" evidence="1">
    <location>
        <begin position="16"/>
        <end position="41"/>
    </location>
</feature>
<keyword evidence="3" id="KW-1185">Reference proteome</keyword>
<feature type="compositionally biased region" description="Polar residues" evidence="1">
    <location>
        <begin position="1"/>
        <end position="14"/>
    </location>
</feature>
<accession>A0A5E8C8G4</accession>
<sequence length="1256" mass="145307">MHTKLLSNCPSLEGQSPKKKDTRLGRVKLTWEEKGKSKPSVDPRYVWDGLHPMPPDYYSTENCYRRRYGITDEQLDSQDDERGRRKYQNEVWEEEEEEGEGEEEEEQQQQEQEAGPSGHNSREHLEEDVESEGMYVEVSSIPEQKPEDDSKIKRPSGLGQFISSVHESLKRTFGLGNRNSDMPEVSERPLDKRLYKSTLKTLYHTRSDSPGLDFIDDDSGSEVMTMADSTGHSRRQPSEFTSYKGIIPTEPLHKRWLKRNSNKDESKLTSPVSTSPSKKFKMNLVVMMAFVPPPSIPQKKPLQMPRARIEANKCKRCRKERKKCVCKLNLASFMDALGCSSMPGRTTRDLEQVPGLKDDYEVFSYDRYKWPHTDLSRSFDTVAILPSRWPNYYAWDPKINIISPEMFFMPRKFPWFRSHEVRRVLIHKTVLPYLEGLMRDIAAMRSKGTLTASIAAEKMGREYPNKSYGIVVDGEEILRVSEKETQNTSDVYRNTEFEEGIMKSKLLTVYTDYDLYYFDRNVFFQYSPQMEVIVQGDILSEEARDEINLQVNEETAFGHFTHRTQSHHEIGYIDQEEPRTFNMYHVLSKIGGSLSFAPETLYDMYSILNYATVNLTSLTVEVNVLKQAMMRLKPDMNNVGWGAITNDKYVPQRFGPTKAFDKLRTLILYPGKDTLVVDYQFMVQEINEGMPALQELQTTHLIDNIEPTVGTLDGLKRTFAKCKVLACFPKEVEFCKELRTDFPLMYLPAVTDLEVFVQDDETGADCQGLAEFVAAFLAHLNMPNLHTLVHRNLPFSWCSESIFESLSVRSNTQNKVTGMQQLEVMLREPEDYMHLLNLILQMPHLQHLNVISEANKELYKTGSYMQKISDACNVLSLFQDVGVLNDSILSDFREREVIESKPRFYLDNMDLKQLVLRNETHIKRAQVLDNSVFDSTEFIVKYMTKRFHGEKETGEVMARVIGSPLQTLMRSKDGHQWKNSEWGDIMYELSAIEALVMQLENMESLEYFALRTQCTAVASPRLFRLMVTHPRLRQVLVDEPTRRLWPEQKLEELTITPYVLFTEEGRTKRSSKVDGVEWLGPWSIADLPPWVRAVVGDQNDAIEWSKIEYLRKYRIAGLNYLATRAFGIECIRAYTRPQEVQGLVGRSTCGYSANMFVIDAEKVRRMKAPQLDEAIPECLVVKSKEKNNDDDDDDEKKKNKPIKEVALENEEGGSDWCEFTLERYMMQPMFLPRIDIAVDHEFDGKFKGWINKKTIQ</sequence>
<dbReference type="RefSeq" id="XP_031856711.1">
    <property type="nucleotide sequence ID" value="XM_032000820.1"/>
</dbReference>
<gene>
    <name evidence="2" type="ORF">SAPINGB_P006106</name>
</gene>
<evidence type="ECO:0000256" key="1">
    <source>
        <dbReference type="SAM" id="MobiDB-lite"/>
    </source>
</evidence>
<name>A0A5E8C8G4_9ASCO</name>
<dbReference type="Proteomes" id="UP000398389">
    <property type="component" value="Unassembled WGS sequence"/>
</dbReference>
<proteinExistence type="predicted"/>
<feature type="region of interest" description="Disordered" evidence="1">
    <location>
        <begin position="1"/>
        <end position="157"/>
    </location>
</feature>
<evidence type="ECO:0000313" key="2">
    <source>
        <dbReference type="EMBL" id="VVT58238.1"/>
    </source>
</evidence>
<dbReference type="AlphaFoldDB" id="A0A5E8C8G4"/>
<feature type="compositionally biased region" description="Acidic residues" evidence="1">
    <location>
        <begin position="91"/>
        <end position="108"/>
    </location>
</feature>
<protein>
    <submittedName>
        <fullName evidence="2">Uncharacterized protein</fullName>
    </submittedName>
</protein>
<reference evidence="2 3" key="1">
    <citation type="submission" date="2019-09" db="EMBL/GenBank/DDBJ databases">
        <authorList>
            <person name="Brejova B."/>
        </authorList>
    </citation>
    <scope>NUCLEOTIDE SEQUENCE [LARGE SCALE GENOMIC DNA]</scope>
</reference>
<evidence type="ECO:0000313" key="3">
    <source>
        <dbReference type="Proteomes" id="UP000398389"/>
    </source>
</evidence>
<dbReference type="GeneID" id="43584920"/>
<dbReference type="EMBL" id="CABVLU010000005">
    <property type="protein sequence ID" value="VVT58238.1"/>
    <property type="molecule type" value="Genomic_DNA"/>
</dbReference>